<dbReference type="PANTHER" id="PTHR43628:SF1">
    <property type="entry name" value="CHITIN SYNTHASE REGULATORY FACTOR 2-RELATED"/>
    <property type="match status" value="1"/>
</dbReference>
<dbReference type="InterPro" id="IPR006597">
    <property type="entry name" value="Sel1-like"/>
</dbReference>
<proteinExistence type="predicted"/>
<dbReference type="Proteomes" id="UP000011912">
    <property type="component" value="Unassembled WGS sequence"/>
</dbReference>
<evidence type="ECO:0000313" key="1">
    <source>
        <dbReference type="EMBL" id="EKW98820.1"/>
    </source>
</evidence>
<name>M5J5X7_9LACO</name>
<dbReference type="InterPro" id="IPR011990">
    <property type="entry name" value="TPR-like_helical_dom_sf"/>
</dbReference>
<protein>
    <submittedName>
        <fullName evidence="1">ATPase associated with chromosome architecture/replication</fullName>
    </submittedName>
</protein>
<keyword evidence="2" id="KW-1185">Reference proteome</keyword>
<dbReference type="STRING" id="1227363.D271_05460"/>
<dbReference type="InterPro" id="IPR052945">
    <property type="entry name" value="Mitotic_Regulator"/>
</dbReference>
<accession>M5J5X7</accession>
<gene>
    <name evidence="1" type="ORF">D271_05460</name>
</gene>
<organism evidence="1 2">
    <name type="scientific">Ligilactobacillus saerimneri 30a</name>
    <dbReference type="NCBI Taxonomy" id="1227363"/>
    <lineage>
        <taxon>Bacteria</taxon>
        <taxon>Bacillati</taxon>
        <taxon>Bacillota</taxon>
        <taxon>Bacilli</taxon>
        <taxon>Lactobacillales</taxon>
        <taxon>Lactobacillaceae</taxon>
        <taxon>Ligilactobacillus</taxon>
    </lineage>
</organism>
<dbReference type="EMBL" id="ANAG01000015">
    <property type="protein sequence ID" value="EKW98820.1"/>
    <property type="molecule type" value="Genomic_DNA"/>
</dbReference>
<dbReference type="PANTHER" id="PTHR43628">
    <property type="entry name" value="ACTIVATOR OF C KINASE PROTEIN 1-RELATED"/>
    <property type="match status" value="1"/>
</dbReference>
<dbReference type="SMART" id="SM00671">
    <property type="entry name" value="SEL1"/>
    <property type="match status" value="4"/>
</dbReference>
<dbReference type="AlphaFoldDB" id="M5J5X7"/>
<dbReference type="SUPFAM" id="SSF81901">
    <property type="entry name" value="HCP-like"/>
    <property type="match status" value="1"/>
</dbReference>
<reference evidence="1 2" key="1">
    <citation type="journal article" date="2013" name="Genome Announc.">
        <title>Genome Sequence of Lactobacillus saerimneri 30a (Formerly Lactobacillus sp. Strain 30a), a Reference Lactic Acid Bacterium Strain Producing Biogenic Amines.</title>
        <authorList>
            <person name="Romano A."/>
            <person name="Trip H."/>
            <person name="Campbell-Sills H."/>
            <person name="Bouchez O."/>
            <person name="Sherman D."/>
            <person name="Lolkema J.S."/>
            <person name="Lucas P.M."/>
        </authorList>
    </citation>
    <scope>NUCLEOTIDE SEQUENCE [LARGE SCALE GENOMIC DNA]</scope>
    <source>
        <strain evidence="1 2">30a</strain>
    </source>
</reference>
<dbReference type="PATRIC" id="fig|1227363.6.peg.1069"/>
<evidence type="ECO:0000313" key="2">
    <source>
        <dbReference type="Proteomes" id="UP000011912"/>
    </source>
</evidence>
<comment type="caution">
    <text evidence="1">The sequence shown here is derived from an EMBL/GenBank/DDBJ whole genome shotgun (WGS) entry which is preliminary data.</text>
</comment>
<sequence>MKVDKMDINELKQFAMAGDAEAMNNYGATFYNKGDYVTAEKWYQKAAAAGSHWALNNLGYVYAYGRTGKVDKEQAFYYFTQASMMGNVQATYKIGDFYYYGDFVKQNKNVAFLYYQQAAFMNEDEDDIISDIHYRLARAYFYGAGIKADDFEALKHINIAETASYEDRFANKFRWEGLAKKITLLKQDIITSLDQQYHKLHDIDIS</sequence>
<dbReference type="Gene3D" id="1.25.40.10">
    <property type="entry name" value="Tetratricopeptide repeat domain"/>
    <property type="match status" value="1"/>
</dbReference>
<dbReference type="Pfam" id="PF08238">
    <property type="entry name" value="Sel1"/>
    <property type="match status" value="4"/>
</dbReference>